<evidence type="ECO:0000313" key="2">
    <source>
        <dbReference type="Proteomes" id="UP001601303"/>
    </source>
</evidence>
<dbReference type="EMBL" id="JBIAHM010000026">
    <property type="protein sequence ID" value="MFE9606333.1"/>
    <property type="molecule type" value="Genomic_DNA"/>
</dbReference>
<keyword evidence="2" id="KW-1185">Reference proteome</keyword>
<reference evidence="1 2" key="1">
    <citation type="submission" date="2024-10" db="EMBL/GenBank/DDBJ databases">
        <title>The Natural Products Discovery Center: Release of the First 8490 Sequenced Strains for Exploring Actinobacteria Biosynthetic Diversity.</title>
        <authorList>
            <person name="Kalkreuter E."/>
            <person name="Kautsar S.A."/>
            <person name="Yang D."/>
            <person name="Bader C.D."/>
            <person name="Teijaro C.N."/>
            <person name="Fluegel L."/>
            <person name="Davis C.M."/>
            <person name="Simpson J.R."/>
            <person name="Lauterbach L."/>
            <person name="Steele A.D."/>
            <person name="Gui C."/>
            <person name="Meng S."/>
            <person name="Li G."/>
            <person name="Viehrig K."/>
            <person name="Ye F."/>
            <person name="Su P."/>
            <person name="Kiefer A.F."/>
            <person name="Nichols A."/>
            <person name="Cepeda A.J."/>
            <person name="Yan W."/>
            <person name="Fan B."/>
            <person name="Jiang Y."/>
            <person name="Adhikari A."/>
            <person name="Zheng C.-J."/>
            <person name="Schuster L."/>
            <person name="Cowan T.M."/>
            <person name="Smanski M.J."/>
            <person name="Chevrette M.G."/>
            <person name="De Carvalho L.P.S."/>
            <person name="Shen B."/>
        </authorList>
    </citation>
    <scope>NUCLEOTIDE SEQUENCE [LARGE SCALE GENOMIC DNA]</scope>
    <source>
        <strain evidence="1 2">NPDC006488</strain>
    </source>
</reference>
<gene>
    <name evidence="1" type="ORF">ACFYNQ_48330</name>
</gene>
<dbReference type="Proteomes" id="UP001601303">
    <property type="component" value="Unassembled WGS sequence"/>
</dbReference>
<evidence type="ECO:0000313" key="1">
    <source>
        <dbReference type="EMBL" id="MFE9606333.1"/>
    </source>
</evidence>
<sequence length="464" mass="49867">MHIPSYAHATIRAALPTMPTSRHVGALDCCLCDEPFGEERGAVPLGPTPTSGLFGCPPCLTRLVARARRSHDNRLVQNAEQAKTESARWEAERERYLADVTRVREAAEAVATLADEGTVDATRIAWLLVSLESAYAWAPEDAPEPPKSLGFDDNGLKDDKFRLDLQMISAREAVANRLAYHLINQAAPAEPDFCAELECPEDCSGRHDTDHVDCGPDAIFEDLTEHGVTVDRPDDAAYPSPAVPEQSDLAVDSEALIAVLTHCGIDADDTELLVSAAAVGLVAVAWRDGPLDEIREAAGGPSDGEVFAQSVDLYRRARAALLAARDDGPEALLAFQAVASDLDLPWAGGSKFTLRGCGEPAEEFAQNVDHRVWYTSKIMRELGWRTGVLHRAASAGLIDPARFGMPGWPAAIAAAMEELSALDRSDAPEALADPASVRAVLLEAPDRLGVDALDWLCGRALLDR</sequence>
<accession>A0ABW6MJL3</accession>
<proteinExistence type="predicted"/>
<protein>
    <submittedName>
        <fullName evidence="1">Uncharacterized protein</fullName>
    </submittedName>
</protein>
<dbReference type="RefSeq" id="WP_388115011.1">
    <property type="nucleotide sequence ID" value="NZ_JBIAHM010000026.1"/>
</dbReference>
<organism evidence="1 2">
    <name type="scientific">Streptomyces hokutonensis</name>
    <dbReference type="NCBI Taxonomy" id="1306990"/>
    <lineage>
        <taxon>Bacteria</taxon>
        <taxon>Bacillati</taxon>
        <taxon>Actinomycetota</taxon>
        <taxon>Actinomycetes</taxon>
        <taxon>Kitasatosporales</taxon>
        <taxon>Streptomycetaceae</taxon>
        <taxon>Streptomyces</taxon>
    </lineage>
</organism>
<comment type="caution">
    <text evidence="1">The sequence shown here is derived from an EMBL/GenBank/DDBJ whole genome shotgun (WGS) entry which is preliminary data.</text>
</comment>
<name>A0ABW6MJL3_9ACTN</name>